<dbReference type="KEGG" id="psoj:PHYSODRAFT_328245"/>
<sequence length="132" mass="13745">MGQSQRLVQRDPFRLDAAANCRGGGSAPGLAARAHGNRSLSLRSAFGCIATRTRRPPYLTRVITKVLLASTMAAAAMAAAETAARQDGQRAETCDTESAAAHRGSARRRAAGPRPIGARGSRREGSAGLLFA</sequence>
<dbReference type="GeneID" id="20645761"/>
<dbReference type="RefSeq" id="XP_009522808.1">
    <property type="nucleotide sequence ID" value="XM_009524513.1"/>
</dbReference>
<dbReference type="AlphaFoldDB" id="G4Z3M2"/>
<protein>
    <submittedName>
        <fullName evidence="2">Uncharacterized protein</fullName>
    </submittedName>
</protein>
<organism evidence="2 3">
    <name type="scientific">Phytophthora sojae (strain P6497)</name>
    <name type="common">Soybean stem and root rot agent</name>
    <name type="synonym">Phytophthora megasperma f. sp. glycines</name>
    <dbReference type="NCBI Taxonomy" id="1094619"/>
    <lineage>
        <taxon>Eukaryota</taxon>
        <taxon>Sar</taxon>
        <taxon>Stramenopiles</taxon>
        <taxon>Oomycota</taxon>
        <taxon>Peronosporomycetes</taxon>
        <taxon>Peronosporales</taxon>
        <taxon>Peronosporaceae</taxon>
        <taxon>Phytophthora</taxon>
    </lineage>
</organism>
<name>G4Z3M2_PHYSP</name>
<reference evidence="2 3" key="1">
    <citation type="journal article" date="2006" name="Science">
        <title>Phytophthora genome sequences uncover evolutionary origins and mechanisms of pathogenesis.</title>
        <authorList>
            <person name="Tyler B.M."/>
            <person name="Tripathy S."/>
            <person name="Zhang X."/>
            <person name="Dehal P."/>
            <person name="Jiang R.H."/>
            <person name="Aerts A."/>
            <person name="Arredondo F.D."/>
            <person name="Baxter L."/>
            <person name="Bensasson D."/>
            <person name="Beynon J.L."/>
            <person name="Chapman J."/>
            <person name="Damasceno C.M."/>
            <person name="Dorrance A.E."/>
            <person name="Dou D."/>
            <person name="Dickerman A.W."/>
            <person name="Dubchak I.L."/>
            <person name="Garbelotto M."/>
            <person name="Gijzen M."/>
            <person name="Gordon S.G."/>
            <person name="Govers F."/>
            <person name="Grunwald N.J."/>
            <person name="Huang W."/>
            <person name="Ivors K.L."/>
            <person name="Jones R.W."/>
            <person name="Kamoun S."/>
            <person name="Krampis K."/>
            <person name="Lamour K.H."/>
            <person name="Lee M.K."/>
            <person name="McDonald W.H."/>
            <person name="Medina M."/>
            <person name="Meijer H.J."/>
            <person name="Nordberg E.K."/>
            <person name="Maclean D.J."/>
            <person name="Ospina-Giraldo M.D."/>
            <person name="Morris P.F."/>
            <person name="Phuntumart V."/>
            <person name="Putnam N.H."/>
            <person name="Rash S."/>
            <person name="Rose J.K."/>
            <person name="Sakihama Y."/>
            <person name="Salamov A.A."/>
            <person name="Savidor A."/>
            <person name="Scheuring C.F."/>
            <person name="Smith B.M."/>
            <person name="Sobral B.W."/>
            <person name="Terry A."/>
            <person name="Torto-Alalibo T.A."/>
            <person name="Win J."/>
            <person name="Xu Z."/>
            <person name="Zhang H."/>
            <person name="Grigoriev I.V."/>
            <person name="Rokhsar D.S."/>
            <person name="Boore J.L."/>
        </authorList>
    </citation>
    <scope>NUCLEOTIDE SEQUENCE [LARGE SCALE GENOMIC DNA]</scope>
    <source>
        <strain evidence="2 3">P6497</strain>
    </source>
</reference>
<accession>G4Z3M2</accession>
<dbReference type="Proteomes" id="UP000002640">
    <property type="component" value="Unassembled WGS sequence"/>
</dbReference>
<evidence type="ECO:0000313" key="2">
    <source>
        <dbReference type="EMBL" id="EGZ20091.1"/>
    </source>
</evidence>
<dbReference type="EMBL" id="JH159153">
    <property type="protein sequence ID" value="EGZ20091.1"/>
    <property type="molecule type" value="Genomic_DNA"/>
</dbReference>
<keyword evidence="3" id="KW-1185">Reference proteome</keyword>
<proteinExistence type="predicted"/>
<dbReference type="InParanoid" id="G4Z3M2"/>
<feature type="region of interest" description="Disordered" evidence="1">
    <location>
        <begin position="86"/>
        <end position="132"/>
    </location>
</feature>
<evidence type="ECO:0000313" key="3">
    <source>
        <dbReference type="Proteomes" id="UP000002640"/>
    </source>
</evidence>
<gene>
    <name evidence="2" type="ORF">PHYSODRAFT_328245</name>
</gene>
<evidence type="ECO:0000256" key="1">
    <source>
        <dbReference type="SAM" id="MobiDB-lite"/>
    </source>
</evidence>